<dbReference type="AlphaFoldDB" id="X5MGS9"/>
<evidence type="ECO:0000313" key="3">
    <source>
        <dbReference type="Proteomes" id="UP000032160"/>
    </source>
</evidence>
<dbReference type="HOGENOM" id="CLU_026209_3_0_5"/>
<dbReference type="InterPro" id="IPR029058">
    <property type="entry name" value="AB_hydrolase_fold"/>
</dbReference>
<reference evidence="2 3" key="1">
    <citation type="journal article" date="2014" name="Front. Genet.">
        <title>Genome and metabolic network of "Candidatus Phaeomarinobacter ectocarpi" Ec32, a new candidate genus of Alphaproteobacteria frequently associated with brown algae.</title>
        <authorList>
            <person name="Dittami S.M."/>
            <person name="Barbeyron T."/>
            <person name="Boyen C."/>
            <person name="Cambefort J."/>
            <person name="Collet G."/>
            <person name="Delage L."/>
            <person name="Gobet A."/>
            <person name="Groisillier A."/>
            <person name="Leblanc C."/>
            <person name="Michel G."/>
            <person name="Scornet D."/>
            <person name="Siegel A."/>
            <person name="Tapia J.E."/>
            <person name="Tonon T."/>
        </authorList>
    </citation>
    <scope>NUCLEOTIDE SEQUENCE [LARGE SCALE GENOMIC DNA]</scope>
    <source>
        <strain evidence="2 3">Ec32</strain>
    </source>
</reference>
<dbReference type="PATRIC" id="fig|1458461.3.peg.2541"/>
<dbReference type="InterPro" id="IPR000073">
    <property type="entry name" value="AB_hydrolase_1"/>
</dbReference>
<dbReference type="Pfam" id="PF12146">
    <property type="entry name" value="Hydrolase_4"/>
    <property type="match status" value="1"/>
</dbReference>
<evidence type="ECO:0000259" key="1">
    <source>
        <dbReference type="Pfam" id="PF12146"/>
    </source>
</evidence>
<dbReference type="PRINTS" id="PR00111">
    <property type="entry name" value="ABHYDROLASE"/>
</dbReference>
<dbReference type="PANTHER" id="PTHR11614">
    <property type="entry name" value="PHOSPHOLIPASE-RELATED"/>
    <property type="match status" value="1"/>
</dbReference>
<keyword evidence="3" id="KW-1185">Reference proteome</keyword>
<dbReference type="OrthoDB" id="9806902at2"/>
<dbReference type="STRING" id="1458461.BN1012_Phect2536"/>
<dbReference type="RefSeq" id="WP_043948721.1">
    <property type="nucleotide sequence ID" value="NZ_HG966617.1"/>
</dbReference>
<dbReference type="GO" id="GO:0004622">
    <property type="term" value="F:phosphatidylcholine lysophospholipase activity"/>
    <property type="evidence" value="ECO:0007669"/>
    <property type="project" value="UniProtKB-EC"/>
</dbReference>
<keyword evidence="2" id="KW-0378">Hydrolase</keyword>
<feature type="domain" description="Serine aminopeptidase S33" evidence="1">
    <location>
        <begin position="55"/>
        <end position="287"/>
    </location>
</feature>
<proteinExistence type="predicted"/>
<dbReference type="InterPro" id="IPR022742">
    <property type="entry name" value="Hydrolase_4"/>
</dbReference>
<dbReference type="EMBL" id="HG966617">
    <property type="protein sequence ID" value="CDO60749.1"/>
    <property type="molecule type" value="Genomic_DNA"/>
</dbReference>
<dbReference type="KEGG" id="pect:BN1012_Phect2536"/>
<gene>
    <name evidence="2" type="ORF">BN1012_Phect2536</name>
</gene>
<evidence type="ECO:0000313" key="2">
    <source>
        <dbReference type="EMBL" id="CDO60749.1"/>
    </source>
</evidence>
<dbReference type="InterPro" id="IPR051044">
    <property type="entry name" value="MAG_DAG_Lipase"/>
</dbReference>
<organism evidence="2 3">
    <name type="scientific">Candidatus Phaeomarinibacter ectocarpi</name>
    <dbReference type="NCBI Taxonomy" id="1458461"/>
    <lineage>
        <taxon>Bacteria</taxon>
        <taxon>Pseudomonadati</taxon>
        <taxon>Pseudomonadota</taxon>
        <taxon>Alphaproteobacteria</taxon>
        <taxon>Hyphomicrobiales</taxon>
        <taxon>Parvibaculaceae</taxon>
        <taxon>Candidatus Phaeomarinibacter</taxon>
    </lineage>
</organism>
<dbReference type="Gene3D" id="3.40.50.1820">
    <property type="entry name" value="alpha/beta hydrolase"/>
    <property type="match status" value="1"/>
</dbReference>
<name>X5MGS9_9HYPH</name>
<dbReference type="Proteomes" id="UP000032160">
    <property type="component" value="Chromosome I"/>
</dbReference>
<dbReference type="EC" id="3.1.1.5" evidence="2"/>
<accession>X5MGS9</accession>
<protein>
    <submittedName>
        <fullName evidence="2">Lysophospholipase</fullName>
        <ecNumber evidence="2">3.1.1.5</ecNumber>
    </submittedName>
</protein>
<sequence>MRANGLFAALMIGLAACAPRLDLPGPAIADPVLKPDELITADGREIALRRYVADDPRAIIVAVHGFNDYANAFHMAGPWFADRGVTLIALDQRGFGNTPNRGRWAGTDALADDVATLVQAVHRQAPQTPIYLLGVSMGGAVSTVAASRHDLPIEGLVLSGPAFWGWSQLNPVYRATLWTVAHVAPWYYLTGEGLRLWPSDNIEMLRALSRDKRMIRETRVDAIYGLVTLMDDAFEAAAQVDNPTLILFGEKDEIVPAAPVEAVIAQLPGPKRFVRYQNGWHMLLRDLQRETVYEDIKAWITDPDAALPSLEEVALPPK</sequence>
<dbReference type="SUPFAM" id="SSF53474">
    <property type="entry name" value="alpha/beta-Hydrolases"/>
    <property type="match status" value="1"/>
</dbReference>
<dbReference type="PROSITE" id="PS51257">
    <property type="entry name" value="PROKAR_LIPOPROTEIN"/>
    <property type="match status" value="1"/>
</dbReference>